<dbReference type="AlphaFoldDB" id="K5XMK6"/>
<accession>K5XMK6</accession>
<sequence length="373" mass="42864">MADTFKPDTVHTINPLDPKHPFLFINNDEDATHIKSLTVHTEGTSSTLNPELIQFLNRLRCLERFVIHWKTLNWVMLEEQELGALVQLFSLPSLQRLEILASANFPLSLLRYFTGSKLCIAATTLATAVMPVFPTDTQARERGALIDLSLVGARNIREFRTYIEWQGERAFASLCFVKTLRCSVSWREQDEKPGEFNKDIGSLLQRIGHVSSGLEEFRILDWQNNSFDGYQFTQSDLASLTSLKRLHVQLGASPKADEKTMETMDYSLRRWLFPILNSLPSPALLEHLHVMFSFVVPFPWPSDLHTWMRTFSIDLDEHLASTFPSLTIANMTFDLRGAHTKPFNWQNFNDSIRPERLQTRGVTSTFRAEVYRP</sequence>
<dbReference type="Proteomes" id="UP000008493">
    <property type="component" value="Unassembled WGS sequence"/>
</dbReference>
<evidence type="ECO:0000313" key="2">
    <source>
        <dbReference type="Proteomes" id="UP000008493"/>
    </source>
</evidence>
<dbReference type="KEGG" id="abp:AGABI1DRAFT109186"/>
<dbReference type="HOGENOM" id="CLU_741795_0_0_1"/>
<protein>
    <submittedName>
        <fullName evidence="1">Uncharacterized protein</fullName>
    </submittedName>
</protein>
<dbReference type="EMBL" id="JH971408">
    <property type="protein sequence ID" value="EKM75825.1"/>
    <property type="molecule type" value="Genomic_DNA"/>
</dbReference>
<dbReference type="InParanoid" id="K5XMK6"/>
<evidence type="ECO:0000313" key="1">
    <source>
        <dbReference type="EMBL" id="EKM75825.1"/>
    </source>
</evidence>
<dbReference type="OMA" id="NIREFRT"/>
<proteinExistence type="predicted"/>
<dbReference type="RefSeq" id="XP_007333557.1">
    <property type="nucleotide sequence ID" value="XM_007333495.1"/>
</dbReference>
<name>K5XMK6_AGABU</name>
<organism evidence="1 2">
    <name type="scientific">Agaricus bisporus var. burnettii (strain JB137-S8 / ATCC MYA-4627 / FGSC 10392)</name>
    <name type="common">White button mushroom</name>
    <dbReference type="NCBI Taxonomy" id="597362"/>
    <lineage>
        <taxon>Eukaryota</taxon>
        <taxon>Fungi</taxon>
        <taxon>Dikarya</taxon>
        <taxon>Basidiomycota</taxon>
        <taxon>Agaricomycotina</taxon>
        <taxon>Agaricomycetes</taxon>
        <taxon>Agaricomycetidae</taxon>
        <taxon>Agaricales</taxon>
        <taxon>Agaricineae</taxon>
        <taxon>Agaricaceae</taxon>
        <taxon>Agaricus</taxon>
    </lineage>
</organism>
<reference evidence="2" key="1">
    <citation type="journal article" date="2012" name="Proc. Natl. Acad. Sci. U.S.A.">
        <title>Genome sequence of the button mushroom Agaricus bisporus reveals mechanisms governing adaptation to a humic-rich ecological niche.</title>
        <authorList>
            <person name="Morin E."/>
            <person name="Kohler A."/>
            <person name="Baker A.R."/>
            <person name="Foulongne-Oriol M."/>
            <person name="Lombard V."/>
            <person name="Nagy L.G."/>
            <person name="Ohm R.A."/>
            <person name="Patyshakuliyeva A."/>
            <person name="Brun A."/>
            <person name="Aerts A.L."/>
            <person name="Bailey A.M."/>
            <person name="Billette C."/>
            <person name="Coutinho P.M."/>
            <person name="Deakin G."/>
            <person name="Doddapaneni H."/>
            <person name="Floudas D."/>
            <person name="Grimwood J."/>
            <person name="Hilden K."/>
            <person name="Kuees U."/>
            <person name="LaButti K.M."/>
            <person name="Lapidus A."/>
            <person name="Lindquist E.A."/>
            <person name="Lucas S.M."/>
            <person name="Murat C."/>
            <person name="Riley R.W."/>
            <person name="Salamov A.A."/>
            <person name="Schmutz J."/>
            <person name="Subramanian V."/>
            <person name="Woesten H.A.B."/>
            <person name="Xu J."/>
            <person name="Eastwood D.C."/>
            <person name="Foster G.D."/>
            <person name="Sonnenberg A.S."/>
            <person name="Cullen D."/>
            <person name="de Vries R.P."/>
            <person name="Lundell T."/>
            <person name="Hibbett D.S."/>
            <person name="Henrissat B."/>
            <person name="Burton K.S."/>
            <person name="Kerrigan R.W."/>
            <person name="Challen M.P."/>
            <person name="Grigoriev I.V."/>
            <person name="Martin F."/>
        </authorList>
    </citation>
    <scope>NUCLEOTIDE SEQUENCE [LARGE SCALE GENOMIC DNA]</scope>
    <source>
        <strain evidence="2">JB137-S8 / ATCC MYA-4627 / FGSC 10392</strain>
    </source>
</reference>
<dbReference type="OrthoDB" id="2976894at2759"/>
<keyword evidence="2" id="KW-1185">Reference proteome</keyword>
<gene>
    <name evidence="1" type="ORF">AGABI1DRAFT_109186</name>
</gene>
<dbReference type="GeneID" id="18822703"/>